<comment type="caution">
    <text evidence="2">The sequence shown here is derived from an EMBL/GenBank/DDBJ whole genome shotgun (WGS) entry which is preliminary data.</text>
</comment>
<organism evidence="2 3">
    <name type="scientific">[Clostridium] clostridioforme 90A8</name>
    <dbReference type="NCBI Taxonomy" id="999408"/>
    <lineage>
        <taxon>Bacteria</taxon>
        <taxon>Bacillati</taxon>
        <taxon>Bacillota</taxon>
        <taxon>Clostridia</taxon>
        <taxon>Lachnospirales</taxon>
        <taxon>Lachnospiraceae</taxon>
        <taxon>Enterocloster</taxon>
    </lineage>
</organism>
<evidence type="ECO:0000313" key="2">
    <source>
        <dbReference type="EMBL" id="ENZ14089.1"/>
    </source>
</evidence>
<dbReference type="HOGENOM" id="CLU_031118_4_2_9"/>
<protein>
    <recommendedName>
        <fullName evidence="1">MobA/VirD2-like nuclease domain-containing protein</fullName>
    </recommendedName>
</protein>
<dbReference type="Pfam" id="PF03432">
    <property type="entry name" value="Relaxase"/>
    <property type="match status" value="1"/>
</dbReference>
<proteinExistence type="predicted"/>
<reference evidence="2 3" key="1">
    <citation type="submission" date="2013-01" db="EMBL/GenBank/DDBJ databases">
        <title>The Genome Sequence of Clostridium clostridioforme 90A8.</title>
        <authorList>
            <consortium name="The Broad Institute Genome Sequencing Platform"/>
            <person name="Earl A."/>
            <person name="Ward D."/>
            <person name="Feldgarden M."/>
            <person name="Gevers D."/>
            <person name="Courvalin P."/>
            <person name="Lambert T."/>
            <person name="Walker B."/>
            <person name="Young S.K."/>
            <person name="Zeng Q."/>
            <person name="Gargeya S."/>
            <person name="Fitzgerald M."/>
            <person name="Haas B."/>
            <person name="Abouelleil A."/>
            <person name="Alvarado L."/>
            <person name="Arachchi H.M."/>
            <person name="Berlin A.M."/>
            <person name="Chapman S.B."/>
            <person name="Dewar J."/>
            <person name="Goldberg J."/>
            <person name="Griggs A."/>
            <person name="Gujja S."/>
            <person name="Hansen M."/>
            <person name="Howarth C."/>
            <person name="Imamovic A."/>
            <person name="Larimer J."/>
            <person name="McCowan C."/>
            <person name="Murphy C."/>
            <person name="Neiman D."/>
            <person name="Pearson M."/>
            <person name="Priest M."/>
            <person name="Roberts A."/>
            <person name="Saif S."/>
            <person name="Shea T."/>
            <person name="Sisk P."/>
            <person name="Sykes S."/>
            <person name="Wortman J."/>
            <person name="Nusbaum C."/>
            <person name="Birren B."/>
        </authorList>
    </citation>
    <scope>NUCLEOTIDE SEQUENCE [LARGE SCALE GENOMIC DNA]</scope>
    <source>
        <strain evidence="2 3">90A8</strain>
    </source>
</reference>
<dbReference type="PATRIC" id="fig|999408.3.peg.2568"/>
<accession>A0A0E2HPG5</accession>
<dbReference type="Proteomes" id="UP000013085">
    <property type="component" value="Unassembled WGS sequence"/>
</dbReference>
<gene>
    <name evidence="2" type="ORF">HMPREF1090_02381</name>
</gene>
<dbReference type="InterPro" id="IPR005094">
    <property type="entry name" value="Endonuclease_MobA/VirD2"/>
</dbReference>
<sequence>MAATSLWHIEGCLKDLIDYVENPEKTTPNEALQDFSDVFSYVRNPEKTNDGEYVTAINCLKETALQQMILTKKQYQKTDGYITWHGCQSFKPDEVTPDQCHEIGLKLAREMWGDKYQIIGATHLDKRH</sequence>
<dbReference type="EMBL" id="AGYR01000026">
    <property type="protein sequence ID" value="ENZ14089.1"/>
    <property type="molecule type" value="Genomic_DNA"/>
</dbReference>
<name>A0A0E2HPG5_9FIRM</name>
<evidence type="ECO:0000259" key="1">
    <source>
        <dbReference type="Pfam" id="PF03432"/>
    </source>
</evidence>
<feature type="domain" description="MobA/VirD2-like nuclease" evidence="1">
    <location>
        <begin position="41"/>
        <end position="128"/>
    </location>
</feature>
<evidence type="ECO:0000313" key="3">
    <source>
        <dbReference type="Proteomes" id="UP000013085"/>
    </source>
</evidence>
<dbReference type="AlphaFoldDB" id="A0A0E2HPG5"/>